<evidence type="ECO:0000256" key="6">
    <source>
        <dbReference type="SAM" id="Phobius"/>
    </source>
</evidence>
<feature type="transmembrane region" description="Helical" evidence="6">
    <location>
        <begin position="226"/>
        <end position="250"/>
    </location>
</feature>
<dbReference type="InterPro" id="IPR050846">
    <property type="entry name" value="TLCD"/>
</dbReference>
<evidence type="ECO:0000259" key="7">
    <source>
        <dbReference type="PROSITE" id="PS50922"/>
    </source>
</evidence>
<feature type="domain" description="TLC" evidence="7">
    <location>
        <begin position="62"/>
        <end position="270"/>
    </location>
</feature>
<dbReference type="GO" id="GO:0005886">
    <property type="term" value="C:plasma membrane"/>
    <property type="evidence" value="ECO:0007669"/>
    <property type="project" value="TreeGrafter"/>
</dbReference>
<dbReference type="PANTHER" id="PTHR13439:SF4">
    <property type="entry name" value="TLC DOMAIN-CONTAINING PROTEIN"/>
    <property type="match status" value="1"/>
</dbReference>
<evidence type="ECO:0000313" key="8">
    <source>
        <dbReference type="Proteomes" id="UP000492821"/>
    </source>
</evidence>
<dbReference type="GO" id="GO:0007009">
    <property type="term" value="P:plasma membrane organization"/>
    <property type="evidence" value="ECO:0007669"/>
    <property type="project" value="TreeGrafter"/>
</dbReference>
<accession>A0A7E4UYW4</accession>
<name>A0A7E4UYW4_PANRE</name>
<dbReference type="WBParaSite" id="Pan_g14483.t1">
    <property type="protein sequence ID" value="Pan_g14483.t1"/>
    <property type="gene ID" value="Pan_g14483"/>
</dbReference>
<dbReference type="GO" id="GO:0055091">
    <property type="term" value="P:phospholipid homeostasis"/>
    <property type="evidence" value="ECO:0007669"/>
    <property type="project" value="TreeGrafter"/>
</dbReference>
<keyword evidence="2 5" id="KW-0812">Transmembrane</keyword>
<dbReference type="AlphaFoldDB" id="A0A7E4UYW4"/>
<keyword evidence="3 6" id="KW-1133">Transmembrane helix</keyword>
<feature type="transmembrane region" description="Helical" evidence="6">
    <location>
        <begin position="72"/>
        <end position="90"/>
    </location>
</feature>
<evidence type="ECO:0000256" key="5">
    <source>
        <dbReference type="PROSITE-ProRule" id="PRU00205"/>
    </source>
</evidence>
<organism evidence="8 9">
    <name type="scientific">Panagrellus redivivus</name>
    <name type="common">Microworm</name>
    <dbReference type="NCBI Taxonomy" id="6233"/>
    <lineage>
        <taxon>Eukaryota</taxon>
        <taxon>Metazoa</taxon>
        <taxon>Ecdysozoa</taxon>
        <taxon>Nematoda</taxon>
        <taxon>Chromadorea</taxon>
        <taxon>Rhabditida</taxon>
        <taxon>Tylenchina</taxon>
        <taxon>Panagrolaimomorpha</taxon>
        <taxon>Panagrolaimoidea</taxon>
        <taxon>Panagrolaimidae</taxon>
        <taxon>Panagrellus</taxon>
    </lineage>
</organism>
<feature type="transmembrane region" description="Helical" evidence="6">
    <location>
        <begin position="198"/>
        <end position="220"/>
    </location>
</feature>
<dbReference type="PANTHER" id="PTHR13439">
    <property type="entry name" value="CT120 PROTEIN"/>
    <property type="match status" value="1"/>
</dbReference>
<feature type="transmembrane region" description="Helical" evidence="6">
    <location>
        <begin position="132"/>
        <end position="151"/>
    </location>
</feature>
<reference evidence="9" key="2">
    <citation type="submission" date="2020-10" db="UniProtKB">
        <authorList>
            <consortium name="WormBaseParasite"/>
        </authorList>
    </citation>
    <scope>IDENTIFICATION</scope>
</reference>
<dbReference type="GO" id="GO:0097035">
    <property type="term" value="P:regulation of membrane lipid distribution"/>
    <property type="evidence" value="ECO:0007669"/>
    <property type="project" value="TreeGrafter"/>
</dbReference>
<dbReference type="Proteomes" id="UP000492821">
    <property type="component" value="Unassembled WGS sequence"/>
</dbReference>
<evidence type="ECO:0000256" key="4">
    <source>
        <dbReference type="ARBA" id="ARBA00023136"/>
    </source>
</evidence>
<keyword evidence="8" id="KW-1185">Reference proteome</keyword>
<comment type="subcellular location">
    <subcellularLocation>
        <location evidence="1">Membrane</location>
        <topology evidence="1">Multi-pass membrane protein</topology>
    </subcellularLocation>
</comment>
<evidence type="ECO:0000256" key="1">
    <source>
        <dbReference type="ARBA" id="ARBA00004141"/>
    </source>
</evidence>
<evidence type="ECO:0000256" key="2">
    <source>
        <dbReference type="ARBA" id="ARBA00022692"/>
    </source>
</evidence>
<dbReference type="PROSITE" id="PS50922">
    <property type="entry name" value="TLC"/>
    <property type="match status" value="1"/>
</dbReference>
<dbReference type="SMART" id="SM00724">
    <property type="entry name" value="TLC"/>
    <property type="match status" value="1"/>
</dbReference>
<evidence type="ECO:0000313" key="9">
    <source>
        <dbReference type="WBParaSite" id="Pan_g14483.t1"/>
    </source>
</evidence>
<feature type="transmembrane region" description="Helical" evidence="6">
    <location>
        <begin position="34"/>
        <end position="51"/>
    </location>
</feature>
<keyword evidence="4 5" id="KW-0472">Membrane</keyword>
<dbReference type="InterPro" id="IPR006634">
    <property type="entry name" value="TLC-dom"/>
</dbReference>
<dbReference type="GO" id="GO:0071709">
    <property type="term" value="P:membrane assembly"/>
    <property type="evidence" value="ECO:0007669"/>
    <property type="project" value="TreeGrafter"/>
</dbReference>
<proteinExistence type="predicted"/>
<protein>
    <submittedName>
        <fullName evidence="9">TLC domain-containing protein</fullName>
    </submittedName>
</protein>
<reference evidence="8" key="1">
    <citation type="journal article" date="2013" name="Genetics">
        <title>The draft genome and transcriptome of Panagrellus redivivus are shaped by the harsh demands of a free-living lifestyle.</title>
        <authorList>
            <person name="Srinivasan J."/>
            <person name="Dillman A.R."/>
            <person name="Macchietto M.G."/>
            <person name="Heikkinen L."/>
            <person name="Lakso M."/>
            <person name="Fracchia K.M."/>
            <person name="Antoshechkin I."/>
            <person name="Mortazavi A."/>
            <person name="Wong G."/>
            <person name="Sternberg P.W."/>
        </authorList>
    </citation>
    <scope>NUCLEOTIDE SEQUENCE [LARGE SCALE GENOMIC DNA]</scope>
    <source>
        <strain evidence="8">MT8872</strain>
    </source>
</reference>
<evidence type="ECO:0000256" key="3">
    <source>
        <dbReference type="ARBA" id="ARBA00022989"/>
    </source>
</evidence>
<sequence length="291" mass="33651">MASPQALNGSAFYEDTGNEFRIPPWADILKAENIQPILVYFVLFRMASFLAKRYTWTEYTGFKQYRLRNLSICFIHSVISATIALTFSVTHLNEVLFNPMHWYQHCWRHGLLFSAAYFLHDTIDMLEFELSKFTAELLLHHFCCVFVFVVTVTSRKFLPYAYCALLMEVNSVTLHLRTLMQLSGTSTQYIRTFRAVQYANIFTFLVFRFCVQVFELHWAIVNISNMHVFFFLVGTIGGITFLIINSCLFLRILASDGFLGDAGRNAAAINRDILGERNDSSVARTRHHKDQ</sequence>
<dbReference type="Pfam" id="PF03798">
    <property type="entry name" value="TRAM_LAG1_CLN8"/>
    <property type="match status" value="1"/>
</dbReference>